<keyword evidence="3" id="KW-1185">Reference proteome</keyword>
<dbReference type="RefSeq" id="XP_024334965.1">
    <property type="nucleotide sequence ID" value="XM_024481294.1"/>
</dbReference>
<sequence>MKFINKRFVVENKVQMRRLKEPIPLYNIDGTLNKDGSISEVAVLQMHIGEHVDRRQALLGPDSPLFGTRIPPGTSTQSPNTSISPSTLFDTFDDLGTSSTFGEQ</sequence>
<proteinExistence type="predicted"/>
<dbReference type="EMBL" id="KZ110605">
    <property type="protein sequence ID" value="OSX58171.1"/>
    <property type="molecule type" value="Genomic_DNA"/>
</dbReference>
<dbReference type="GeneID" id="36326244"/>
<organism evidence="2 3">
    <name type="scientific">Postia placenta MAD-698-R-SB12</name>
    <dbReference type="NCBI Taxonomy" id="670580"/>
    <lineage>
        <taxon>Eukaryota</taxon>
        <taxon>Fungi</taxon>
        <taxon>Dikarya</taxon>
        <taxon>Basidiomycota</taxon>
        <taxon>Agaricomycotina</taxon>
        <taxon>Agaricomycetes</taxon>
        <taxon>Polyporales</taxon>
        <taxon>Adustoporiaceae</taxon>
        <taxon>Rhodonia</taxon>
    </lineage>
</organism>
<dbReference type="AlphaFoldDB" id="A0A1X6MP24"/>
<protein>
    <submittedName>
        <fullName evidence="2">Uncharacterized protein</fullName>
    </submittedName>
</protein>
<name>A0A1X6MP24_9APHY</name>
<gene>
    <name evidence="2" type="ORF">POSPLADRAFT_1060672</name>
</gene>
<dbReference type="Proteomes" id="UP000194127">
    <property type="component" value="Unassembled WGS sequence"/>
</dbReference>
<reference evidence="2 3" key="1">
    <citation type="submission" date="2017-04" db="EMBL/GenBank/DDBJ databases">
        <title>Genome Sequence of the Model Brown-Rot Fungus Postia placenta SB12.</title>
        <authorList>
            <consortium name="DOE Joint Genome Institute"/>
            <person name="Gaskell J."/>
            <person name="Kersten P."/>
            <person name="Larrondo L.F."/>
            <person name="Canessa P."/>
            <person name="Martinez D."/>
            <person name="Hibbett D."/>
            <person name="Schmoll M."/>
            <person name="Kubicek C.P."/>
            <person name="Martinez A.T."/>
            <person name="Yadav J."/>
            <person name="Master E."/>
            <person name="Magnuson J.K."/>
            <person name="James T."/>
            <person name="Yaver D."/>
            <person name="Berka R."/>
            <person name="Labutti K."/>
            <person name="Lipzen A."/>
            <person name="Aerts A."/>
            <person name="Barry K."/>
            <person name="Henrissat B."/>
            <person name="Blanchette R."/>
            <person name="Grigoriev I."/>
            <person name="Cullen D."/>
        </authorList>
    </citation>
    <scope>NUCLEOTIDE SEQUENCE [LARGE SCALE GENOMIC DNA]</scope>
    <source>
        <strain evidence="2 3">MAD-698-R-SB12</strain>
    </source>
</reference>
<evidence type="ECO:0000313" key="2">
    <source>
        <dbReference type="EMBL" id="OSX58171.1"/>
    </source>
</evidence>
<dbReference type="OrthoDB" id="2802569at2759"/>
<feature type="region of interest" description="Disordered" evidence="1">
    <location>
        <begin position="60"/>
        <end position="104"/>
    </location>
</feature>
<evidence type="ECO:0000256" key="1">
    <source>
        <dbReference type="SAM" id="MobiDB-lite"/>
    </source>
</evidence>
<accession>A0A1X6MP24</accession>
<evidence type="ECO:0000313" key="3">
    <source>
        <dbReference type="Proteomes" id="UP000194127"/>
    </source>
</evidence>
<feature type="compositionally biased region" description="Polar residues" evidence="1">
    <location>
        <begin position="73"/>
        <end position="89"/>
    </location>
</feature>